<dbReference type="Gene3D" id="1.10.260.40">
    <property type="entry name" value="lambda repressor-like DNA-binding domains"/>
    <property type="match status" value="1"/>
</dbReference>
<reference evidence="1" key="1">
    <citation type="submission" date="2009-12" db="EMBL/GenBank/DDBJ databases">
        <authorList>
            <person name="Weinstock G."/>
            <person name="Sodergren E."/>
            <person name="Clifton S."/>
            <person name="Fulton L."/>
            <person name="Fulton B."/>
            <person name="Courtney L."/>
            <person name="Fronick C."/>
            <person name="Harrison M."/>
            <person name="Strong C."/>
            <person name="Farmer C."/>
            <person name="Delahaunty K."/>
            <person name="Markovic C."/>
            <person name="Hall O."/>
            <person name="Minx P."/>
            <person name="Tomlinson C."/>
            <person name="Mitreva M."/>
            <person name="Nelson J."/>
            <person name="Hou S."/>
            <person name="Wollam A."/>
            <person name="Pepin K.H."/>
            <person name="Johnson M."/>
            <person name="Bhonagiri V."/>
            <person name="Nash W.E."/>
            <person name="Warren W."/>
            <person name="Chinwalla A."/>
            <person name="Mardis E.R."/>
            <person name="Wilson R.K."/>
        </authorList>
    </citation>
    <scope>NUCLEOTIDE SEQUENCE [LARGE SCALE GENOMIC DNA]</scope>
    <source>
        <strain evidence="1">DSM 15176</strain>
    </source>
</reference>
<keyword evidence="2" id="KW-1185">Reference proteome</keyword>
<evidence type="ECO:0000313" key="1">
    <source>
        <dbReference type="EMBL" id="EFB74470.1"/>
    </source>
</evidence>
<dbReference type="Pfam" id="PF13560">
    <property type="entry name" value="HTH_31"/>
    <property type="match status" value="1"/>
</dbReference>
<protein>
    <submittedName>
        <fullName evidence="1">Uncharacterized protein</fullName>
    </submittedName>
</protein>
<dbReference type="InterPro" id="IPR010982">
    <property type="entry name" value="Lambda_DNA-bd_dom_sf"/>
</dbReference>
<gene>
    <name evidence="1" type="ORF">SUBVAR_07276</name>
</gene>
<proteinExistence type="predicted"/>
<dbReference type="STRING" id="411471.SUBVAR_07276"/>
<dbReference type="Proteomes" id="UP000003438">
    <property type="component" value="Unassembled WGS sequence"/>
</dbReference>
<accession>D1PS93</accession>
<name>D1PS93_9FIRM</name>
<comment type="caution">
    <text evidence="1">The sequence shown here is derived from an EMBL/GenBank/DDBJ whole genome shotgun (WGS) entry which is preliminary data.</text>
</comment>
<dbReference type="OrthoDB" id="3233490at2"/>
<dbReference type="RefSeq" id="WP_007048621.1">
    <property type="nucleotide sequence ID" value="NZ_GG704771.1"/>
</dbReference>
<dbReference type="EMBL" id="ACBY02000070">
    <property type="protein sequence ID" value="EFB74470.1"/>
    <property type="molecule type" value="Genomic_DNA"/>
</dbReference>
<evidence type="ECO:0000313" key="2">
    <source>
        <dbReference type="Proteomes" id="UP000003438"/>
    </source>
</evidence>
<dbReference type="SUPFAM" id="SSF47413">
    <property type="entry name" value="lambda repressor-like DNA-binding domains"/>
    <property type="match status" value="1"/>
</dbReference>
<dbReference type="AlphaFoldDB" id="D1PS93"/>
<organism evidence="1 2">
    <name type="scientific">Subdoligranulum variabile DSM 15176</name>
    <dbReference type="NCBI Taxonomy" id="411471"/>
    <lineage>
        <taxon>Bacteria</taxon>
        <taxon>Bacillati</taxon>
        <taxon>Bacillota</taxon>
        <taxon>Clostridia</taxon>
        <taxon>Eubacteriales</taxon>
        <taxon>Oscillospiraceae</taxon>
        <taxon>Subdoligranulum</taxon>
    </lineage>
</organism>
<dbReference type="eggNOG" id="ENOG5032ZVG">
    <property type="taxonomic scope" value="Bacteria"/>
</dbReference>
<sequence>MERTTQELMDALLSKRDVEDYLRENAGELLSQTLASCLESLVSRHGLKKGAVIEAAGIERSYGYQLFSGRRGTPSRDVLLALALAMGLTVDETQTLLRVAGLAMLYPRVRRDSVILRALADGLSVPDCDLRLDACGEPPLGDKP</sequence>
<dbReference type="HOGENOM" id="CLU_138399_0_0_9"/>
<dbReference type="GO" id="GO:0003677">
    <property type="term" value="F:DNA binding"/>
    <property type="evidence" value="ECO:0007669"/>
    <property type="project" value="InterPro"/>
</dbReference>